<evidence type="ECO:0000256" key="1">
    <source>
        <dbReference type="SAM" id="MobiDB-lite"/>
    </source>
</evidence>
<name>A0ABY9I2V7_9ACTN</name>
<proteinExistence type="predicted"/>
<feature type="transmembrane region" description="Helical" evidence="2">
    <location>
        <begin position="30"/>
        <end position="52"/>
    </location>
</feature>
<dbReference type="RefSeq" id="WP_123461323.1">
    <property type="nucleotide sequence ID" value="NZ_CP120992.1"/>
</dbReference>
<feature type="region of interest" description="Disordered" evidence="1">
    <location>
        <begin position="1"/>
        <end position="23"/>
    </location>
</feature>
<dbReference type="EMBL" id="CP120992">
    <property type="protein sequence ID" value="WLQ40974.1"/>
    <property type="molecule type" value="Genomic_DNA"/>
</dbReference>
<organism evidence="3 4">
    <name type="scientific">Streptomyces laculatispora</name>
    <dbReference type="NCBI Taxonomy" id="887464"/>
    <lineage>
        <taxon>Bacteria</taxon>
        <taxon>Bacillati</taxon>
        <taxon>Actinomycetota</taxon>
        <taxon>Actinomycetes</taxon>
        <taxon>Kitasatosporales</taxon>
        <taxon>Streptomycetaceae</taxon>
        <taxon>Streptomyces</taxon>
    </lineage>
</organism>
<keyword evidence="2" id="KW-1133">Transmembrane helix</keyword>
<dbReference type="Proteomes" id="UP001229952">
    <property type="component" value="Chromosome"/>
</dbReference>
<evidence type="ECO:0000256" key="2">
    <source>
        <dbReference type="SAM" id="Phobius"/>
    </source>
</evidence>
<keyword evidence="4" id="KW-1185">Reference proteome</keyword>
<evidence type="ECO:0008006" key="5">
    <source>
        <dbReference type="Google" id="ProtNLM"/>
    </source>
</evidence>
<feature type="compositionally biased region" description="Gly residues" evidence="1">
    <location>
        <begin position="1"/>
        <end position="11"/>
    </location>
</feature>
<feature type="transmembrane region" description="Helical" evidence="2">
    <location>
        <begin position="133"/>
        <end position="150"/>
    </location>
</feature>
<keyword evidence="2" id="KW-0812">Transmembrane</keyword>
<sequence>MSGDSGWGSGSTGHIPPGHGRGRPGDSGSLFPLARSWAVGALVHLIAGYLISRGLVERLDTDGRLDVFTWRLALLYVPAVITTALTVLAAARVLPGERRSSRLLYPLASLAVPLVALGYGYAVPWAVTGVEGVLMPVVTLVTGSAVGLAVDRLMEDDGTQSAAPGSYNWRDGGATATDYLGVILLVVTTVGVGGSI</sequence>
<accession>A0ABY9I2V7</accession>
<evidence type="ECO:0000313" key="4">
    <source>
        <dbReference type="Proteomes" id="UP001229952"/>
    </source>
</evidence>
<evidence type="ECO:0000313" key="3">
    <source>
        <dbReference type="EMBL" id="WLQ40974.1"/>
    </source>
</evidence>
<feature type="transmembrane region" description="Helical" evidence="2">
    <location>
        <begin position="72"/>
        <end position="91"/>
    </location>
</feature>
<feature type="transmembrane region" description="Helical" evidence="2">
    <location>
        <begin position="103"/>
        <end position="127"/>
    </location>
</feature>
<keyword evidence="2" id="KW-0472">Membrane</keyword>
<reference evidence="3 4" key="1">
    <citation type="submission" date="2023-03" db="EMBL/GenBank/DDBJ databases">
        <title>Isolation and description of six Streptomyces strains from soil environments, able to metabolize different microbial glucans.</title>
        <authorList>
            <person name="Widen T."/>
            <person name="Larsbrink J."/>
        </authorList>
    </citation>
    <scope>NUCLEOTIDE SEQUENCE [LARGE SCALE GENOMIC DNA]</scope>
    <source>
        <strain evidence="3 4">Mut2</strain>
    </source>
</reference>
<protein>
    <recommendedName>
        <fullName evidence="5">Integral membrane protein</fullName>
    </recommendedName>
</protein>
<gene>
    <name evidence="3" type="ORF">P8A22_13830</name>
</gene>